<evidence type="ECO:0000259" key="6">
    <source>
        <dbReference type="Pfam" id="PF17389"/>
    </source>
</evidence>
<dbReference type="RefSeq" id="WP_185674211.1">
    <property type="nucleotide sequence ID" value="NZ_JACHVB010000012.1"/>
</dbReference>
<dbReference type="Gene3D" id="2.60.40.10">
    <property type="entry name" value="Immunoglobulins"/>
    <property type="match status" value="1"/>
</dbReference>
<evidence type="ECO:0000259" key="7">
    <source>
        <dbReference type="Pfam" id="PF17390"/>
    </source>
</evidence>
<dbReference type="EC" id="3.2.1.40" evidence="2"/>
<dbReference type="InterPro" id="IPR013737">
    <property type="entry name" value="Bac_rhamnosid_N"/>
</dbReference>
<dbReference type="Gene3D" id="1.50.10.10">
    <property type="match status" value="1"/>
</dbReference>
<dbReference type="GO" id="GO:0030596">
    <property type="term" value="F:alpha-L-rhamnosidase activity"/>
    <property type="evidence" value="ECO:0007669"/>
    <property type="project" value="UniProtKB-EC"/>
</dbReference>
<name>A0A842HCW5_9BACT</name>
<dbReference type="PIRSF" id="PIRSF010631">
    <property type="entry name" value="A-rhamnsds"/>
    <property type="match status" value="1"/>
</dbReference>
<evidence type="ECO:0000256" key="3">
    <source>
        <dbReference type="ARBA" id="ARBA00022801"/>
    </source>
</evidence>
<evidence type="ECO:0000256" key="2">
    <source>
        <dbReference type="ARBA" id="ARBA00012652"/>
    </source>
</evidence>
<evidence type="ECO:0000313" key="8">
    <source>
        <dbReference type="EMBL" id="MBC2593221.1"/>
    </source>
</evidence>
<dbReference type="PANTHER" id="PTHR33307">
    <property type="entry name" value="ALPHA-RHAMNOSIDASE (EUROFUNG)"/>
    <property type="match status" value="1"/>
</dbReference>
<comment type="catalytic activity">
    <reaction evidence="1">
        <text>Hydrolysis of terminal non-reducing alpha-L-rhamnose residues in alpha-L-rhamnosides.</text>
        <dbReference type="EC" id="3.2.1.40"/>
    </reaction>
</comment>
<keyword evidence="9" id="KW-1185">Reference proteome</keyword>
<dbReference type="InterPro" id="IPR012341">
    <property type="entry name" value="6hp_glycosidase-like_sf"/>
</dbReference>
<dbReference type="InterPro" id="IPR008928">
    <property type="entry name" value="6-hairpin_glycosidase_sf"/>
</dbReference>
<dbReference type="PANTHER" id="PTHR33307:SF6">
    <property type="entry name" value="ALPHA-RHAMNOSIDASE (EUROFUNG)-RELATED"/>
    <property type="match status" value="1"/>
</dbReference>
<sequence length="866" mass="96996">MSTDATRMGAFPPSHLLCEYRVNPLGIDETEPLFSWRAESEKPGAAQTAYHVLVATSEEVLATDNGDLWDSTQVFTAQCNAIRYQGKKLSSRQQCYWKVRIWNEAGEVSTYSEPASFETGLLKEEDWDASWIGWPAGRPGQAAYFRCEFDLDFRPRKARLYISGLGLYSAYANGRELEGHLQPTLSNVSKRIYYNVHDVTEDLRFGENVLAAVVGTGWQGSPILLAQLEVERPDGTRYVVNTGRRNGVPRWQTAAGPIRLNSIYDGETYDARMEKIGWERPGYVMEPDLPRTERWMYASVVNSPAGHMRAQSIEPIQIVRTLPVKIQTEPCPGVLVFDFGQNHAGWVRLCVEGVEGTAISLKYAESLHEDGTVDQSNLRTAAATDTYILNGKGVETWEPRFTYHGYRYVQIEGWSGRANVDSVIACVVRTDVAPRGEFSCADTLLNRIHRMVVWTEESNLHGIPTDCPQRDERMGWLNDMAARSEELVYNFETARFLGKFVADIADAQDPKTGAISDTAPFYWGFQPADPVSIAYLLIPVLLYQHYGDTRPMVRHYTGMQRWVDFLTSQSSEGILRYSHFGDWAPPASEAVEGSEGTGAISARTPGELVSTAFYYQSLVLFSRISSWIGEKANAELYASRAEDVSKAFHAEFWNEELSGYGSGNQSCNAIALYFSLTPEDLRARVVQALVADVQSRDFHLSTGNLATKYLMEVLSGEGFSDVAFRVATQTTYPGWGFMLARGATTLWERWEELQGEGMNSHNHPMMGSVGSWLYRHVAGIRFEEPVGNVPRIAICIPAIAWLSEASAKLRVISGDVRVSWMRYGDTFHIIIDLPWNCSATLIFPDGDTREVKSGTHEFFIDINTAN</sequence>
<dbReference type="InterPro" id="IPR008902">
    <property type="entry name" value="Rhamnosid_concanavalin"/>
</dbReference>
<dbReference type="Pfam" id="PF17390">
    <property type="entry name" value="Bac_rhamnosid_C"/>
    <property type="match status" value="1"/>
</dbReference>
<feature type="domain" description="Alpha-L-rhamnosidase six-hairpin glycosidase" evidence="6">
    <location>
        <begin position="436"/>
        <end position="777"/>
    </location>
</feature>
<dbReference type="Proteomes" id="UP000546464">
    <property type="component" value="Unassembled WGS sequence"/>
</dbReference>
<gene>
    <name evidence="8" type="ORF">H5P28_03005</name>
</gene>
<evidence type="ECO:0000259" key="4">
    <source>
        <dbReference type="Pfam" id="PF05592"/>
    </source>
</evidence>
<dbReference type="InterPro" id="IPR016007">
    <property type="entry name" value="Alpha_rhamnosid"/>
</dbReference>
<dbReference type="EMBL" id="JACHVB010000012">
    <property type="protein sequence ID" value="MBC2593221.1"/>
    <property type="molecule type" value="Genomic_DNA"/>
</dbReference>
<dbReference type="SUPFAM" id="SSF48208">
    <property type="entry name" value="Six-hairpin glycosidases"/>
    <property type="match status" value="1"/>
</dbReference>
<evidence type="ECO:0000256" key="1">
    <source>
        <dbReference type="ARBA" id="ARBA00001445"/>
    </source>
</evidence>
<proteinExistence type="predicted"/>
<accession>A0A842HCW5</accession>
<dbReference type="InterPro" id="IPR013783">
    <property type="entry name" value="Ig-like_fold"/>
</dbReference>
<dbReference type="InterPro" id="IPR035396">
    <property type="entry name" value="Bac_rhamnosid6H"/>
</dbReference>
<feature type="domain" description="Alpha-L-rhamnosidase concanavalin-like" evidence="4">
    <location>
        <begin position="332"/>
        <end position="428"/>
    </location>
</feature>
<dbReference type="Pfam" id="PF25788">
    <property type="entry name" value="Ig_Rha78A_N"/>
    <property type="match status" value="1"/>
</dbReference>
<evidence type="ECO:0000313" key="9">
    <source>
        <dbReference type="Proteomes" id="UP000546464"/>
    </source>
</evidence>
<protein>
    <recommendedName>
        <fullName evidence="2">alpha-L-rhamnosidase</fullName>
        <ecNumber evidence="2">3.2.1.40</ecNumber>
    </recommendedName>
</protein>
<dbReference type="GO" id="GO:0005975">
    <property type="term" value="P:carbohydrate metabolic process"/>
    <property type="evidence" value="ECO:0007669"/>
    <property type="project" value="InterPro"/>
</dbReference>
<feature type="domain" description="Alpha-L-rhamnosidase C-terminal" evidence="7">
    <location>
        <begin position="802"/>
        <end position="854"/>
    </location>
</feature>
<dbReference type="InterPro" id="IPR035398">
    <property type="entry name" value="Bac_rhamnosid_C"/>
</dbReference>
<organism evidence="8 9">
    <name type="scientific">Ruficoccus amylovorans</name>
    <dbReference type="NCBI Taxonomy" id="1804625"/>
    <lineage>
        <taxon>Bacteria</taxon>
        <taxon>Pseudomonadati</taxon>
        <taxon>Verrucomicrobiota</taxon>
        <taxon>Opitutia</taxon>
        <taxon>Puniceicoccales</taxon>
        <taxon>Cerasicoccaceae</taxon>
        <taxon>Ruficoccus</taxon>
    </lineage>
</organism>
<evidence type="ECO:0000259" key="5">
    <source>
        <dbReference type="Pfam" id="PF08531"/>
    </source>
</evidence>
<feature type="domain" description="Bacterial alpha-L-rhamnosidase N-terminal" evidence="5">
    <location>
        <begin position="155"/>
        <end position="319"/>
    </location>
</feature>
<comment type="caution">
    <text evidence="8">The sequence shown here is derived from an EMBL/GenBank/DDBJ whole genome shotgun (WGS) entry which is preliminary data.</text>
</comment>
<keyword evidence="3 8" id="KW-0378">Hydrolase</keyword>
<dbReference type="Pfam" id="PF05592">
    <property type="entry name" value="Bac_rhamnosid"/>
    <property type="match status" value="1"/>
</dbReference>
<dbReference type="AlphaFoldDB" id="A0A842HCW5"/>
<dbReference type="Pfam" id="PF17389">
    <property type="entry name" value="Bac_rhamnosid6H"/>
    <property type="match status" value="1"/>
</dbReference>
<dbReference type="Gene3D" id="2.60.420.10">
    <property type="entry name" value="Maltose phosphorylase, domain 3"/>
    <property type="match status" value="1"/>
</dbReference>
<dbReference type="Pfam" id="PF08531">
    <property type="entry name" value="Bac_rhamnosid_N"/>
    <property type="match status" value="1"/>
</dbReference>
<reference evidence="8 9" key="1">
    <citation type="submission" date="2020-07" db="EMBL/GenBank/DDBJ databases">
        <authorList>
            <person name="Feng X."/>
        </authorList>
    </citation>
    <scope>NUCLEOTIDE SEQUENCE [LARGE SCALE GENOMIC DNA]</scope>
    <source>
        <strain evidence="8 9">JCM31066</strain>
    </source>
</reference>
<dbReference type="Gene3D" id="2.60.120.260">
    <property type="entry name" value="Galactose-binding domain-like"/>
    <property type="match status" value="2"/>
</dbReference>